<sequence length="339" mass="37855">MTSTGEWTVLEKLLLAQAVYKFGEDDWVHIARNLRQHTMLNRPPEFFNQKNCSLQYYLLIDELETEKRHTKSSAAAAAQDMPPVVKLARQLYMQRIQELKHAIKLDNQRFLELVTEIDAIRSGRRDKQLLAEMEKQGISTTQQEKSPPAENQEQQSTQASSSSSSSTTFCTKDIEETLLSPKQDDGSLVDSKGIDENKTTRDARATTDDNEMGTSNVTSLAAEKNPVTKNEDHKRKVDTYVEEGPQDTKRIRMDSPSDNANDISRTSSINSFATAVTHHSSNNSFIGSLSSHQPSNVDKQVTSRSHQPLDTSAKSNLTTNDSNSDHTSASNHDAPSDTR</sequence>
<dbReference type="EMBL" id="LK023386">
    <property type="protein sequence ID" value="CDS14231.1"/>
    <property type="molecule type" value="Genomic_DNA"/>
</dbReference>
<feature type="compositionally biased region" description="Polar residues" evidence="1">
    <location>
        <begin position="256"/>
        <end position="266"/>
    </location>
</feature>
<dbReference type="InterPro" id="IPR001005">
    <property type="entry name" value="SANT/Myb"/>
</dbReference>
<feature type="region of interest" description="Disordered" evidence="1">
    <location>
        <begin position="135"/>
        <end position="266"/>
    </location>
</feature>
<feature type="domain" description="Myb-like" evidence="2">
    <location>
        <begin position="3"/>
        <end position="62"/>
    </location>
</feature>
<feature type="compositionally biased region" description="Polar residues" evidence="1">
    <location>
        <begin position="137"/>
        <end position="153"/>
    </location>
</feature>
<organism evidence="3">
    <name type="scientific">Lichtheimia ramosa</name>
    <dbReference type="NCBI Taxonomy" id="688394"/>
    <lineage>
        <taxon>Eukaryota</taxon>
        <taxon>Fungi</taxon>
        <taxon>Fungi incertae sedis</taxon>
        <taxon>Mucoromycota</taxon>
        <taxon>Mucoromycotina</taxon>
        <taxon>Mucoromycetes</taxon>
        <taxon>Mucorales</taxon>
        <taxon>Lichtheimiaceae</taxon>
        <taxon>Lichtheimia</taxon>
    </lineage>
</organism>
<dbReference type="PANTHER" id="PTHR15398:SF4">
    <property type="entry name" value="BROMODOMAIN-CONTAINING PROTEIN 8 ISOFORM X1"/>
    <property type="match status" value="1"/>
</dbReference>
<dbReference type="AlphaFoldDB" id="A0A077X304"/>
<dbReference type="CDD" id="cd00167">
    <property type="entry name" value="SANT"/>
    <property type="match status" value="1"/>
</dbReference>
<dbReference type="OrthoDB" id="1742084at2759"/>
<proteinExistence type="predicted"/>
<dbReference type="PANTHER" id="PTHR15398">
    <property type="entry name" value="BROMODOMAIN-CONTAINING PROTEIN 8"/>
    <property type="match status" value="1"/>
</dbReference>
<accession>A0A077X304</accession>
<evidence type="ECO:0000256" key="1">
    <source>
        <dbReference type="SAM" id="MobiDB-lite"/>
    </source>
</evidence>
<feature type="compositionally biased region" description="Polar residues" evidence="1">
    <location>
        <begin position="292"/>
        <end position="333"/>
    </location>
</feature>
<name>A0A077X304_9FUNG</name>
<feature type="compositionally biased region" description="Basic and acidic residues" evidence="1">
    <location>
        <begin position="246"/>
        <end position="255"/>
    </location>
</feature>
<dbReference type="GO" id="GO:0035267">
    <property type="term" value="C:NuA4 histone acetyltransferase complex"/>
    <property type="evidence" value="ECO:0007669"/>
    <property type="project" value="TreeGrafter"/>
</dbReference>
<feature type="compositionally biased region" description="Basic and acidic residues" evidence="1">
    <location>
        <begin position="229"/>
        <end position="239"/>
    </location>
</feature>
<feature type="compositionally biased region" description="Low complexity" evidence="1">
    <location>
        <begin position="281"/>
        <end position="291"/>
    </location>
</feature>
<protein>
    <recommendedName>
        <fullName evidence="2">Myb-like domain-containing protein</fullName>
    </recommendedName>
</protein>
<reference evidence="3" key="1">
    <citation type="journal article" date="2014" name="Genome Announc.">
        <title>De novo whole-genome sequence and genome annotation of Lichtheimia ramosa.</title>
        <authorList>
            <person name="Linde J."/>
            <person name="Schwartze V."/>
            <person name="Binder U."/>
            <person name="Lass-Florl C."/>
            <person name="Voigt K."/>
            <person name="Horn F."/>
        </authorList>
    </citation>
    <scope>NUCLEOTIDE SEQUENCE</scope>
    <source>
        <strain evidence="3">JMRC FSU:6197</strain>
    </source>
</reference>
<feature type="region of interest" description="Disordered" evidence="1">
    <location>
        <begin position="281"/>
        <end position="339"/>
    </location>
</feature>
<evidence type="ECO:0000259" key="2">
    <source>
        <dbReference type="SMART" id="SM00717"/>
    </source>
</evidence>
<evidence type="ECO:0000313" key="3">
    <source>
        <dbReference type="EMBL" id="CDS14231.1"/>
    </source>
</evidence>
<feature type="compositionally biased region" description="Basic and acidic residues" evidence="1">
    <location>
        <begin position="192"/>
        <end position="207"/>
    </location>
</feature>
<feature type="compositionally biased region" description="Low complexity" evidence="1">
    <location>
        <begin position="154"/>
        <end position="168"/>
    </location>
</feature>
<dbReference type="SMART" id="SM00717">
    <property type="entry name" value="SANT"/>
    <property type="match status" value="1"/>
</dbReference>
<gene>
    <name evidence="3" type="ORF">LRAMOSA06401</name>
</gene>